<keyword evidence="3" id="KW-0805">Transcription regulation</keyword>
<proteinExistence type="predicted"/>
<dbReference type="EMBL" id="QFPP01000049">
    <property type="protein sequence ID" value="PZQ76555.1"/>
    <property type="molecule type" value="Genomic_DNA"/>
</dbReference>
<evidence type="ECO:0000256" key="5">
    <source>
        <dbReference type="ARBA" id="ARBA00023163"/>
    </source>
</evidence>
<dbReference type="InterPro" id="IPR001867">
    <property type="entry name" value="OmpR/PhoB-type_DNA-bd"/>
</dbReference>
<organism evidence="10 11">
    <name type="scientific">Variovorax paradoxus</name>
    <dbReference type="NCBI Taxonomy" id="34073"/>
    <lineage>
        <taxon>Bacteria</taxon>
        <taxon>Pseudomonadati</taxon>
        <taxon>Pseudomonadota</taxon>
        <taxon>Betaproteobacteria</taxon>
        <taxon>Burkholderiales</taxon>
        <taxon>Comamonadaceae</taxon>
        <taxon>Variovorax</taxon>
    </lineage>
</organism>
<dbReference type="Gene3D" id="6.10.250.690">
    <property type="match status" value="1"/>
</dbReference>
<dbReference type="PROSITE" id="PS51755">
    <property type="entry name" value="OMPR_PHOB"/>
    <property type="match status" value="1"/>
</dbReference>
<dbReference type="InterPro" id="IPR001789">
    <property type="entry name" value="Sig_transdc_resp-reg_receiver"/>
</dbReference>
<dbReference type="Proteomes" id="UP000249135">
    <property type="component" value="Unassembled WGS sequence"/>
</dbReference>
<feature type="domain" description="OmpR/PhoB-type" evidence="9">
    <location>
        <begin position="127"/>
        <end position="225"/>
    </location>
</feature>
<dbReference type="Gene3D" id="1.10.10.10">
    <property type="entry name" value="Winged helix-like DNA-binding domain superfamily/Winged helix DNA-binding domain"/>
    <property type="match status" value="1"/>
</dbReference>
<evidence type="ECO:0000256" key="7">
    <source>
        <dbReference type="PROSITE-ProRule" id="PRU01091"/>
    </source>
</evidence>
<evidence type="ECO:0000313" key="10">
    <source>
        <dbReference type="EMBL" id="PZQ76555.1"/>
    </source>
</evidence>
<evidence type="ECO:0000259" key="9">
    <source>
        <dbReference type="PROSITE" id="PS51755"/>
    </source>
</evidence>
<dbReference type="InterPro" id="IPR036388">
    <property type="entry name" value="WH-like_DNA-bd_sf"/>
</dbReference>
<gene>
    <name evidence="10" type="ORF">DI563_06815</name>
</gene>
<dbReference type="PANTHER" id="PTHR48111:SF76">
    <property type="entry name" value="TWO-COMPONENT RESPONSE REGULATOR"/>
    <property type="match status" value="1"/>
</dbReference>
<evidence type="ECO:0000256" key="2">
    <source>
        <dbReference type="ARBA" id="ARBA00023012"/>
    </source>
</evidence>
<sequence length="231" mass="25252">MWRCLVIEDDEANARYIADGFRAMGHVAVVCRDGADALARATGEAWDLVILDRMLPNGVDGLSILSTLRNLGLRTPVLVLSALSALDERVRGLKAGGDDYLAKPFAFSELAARAEALVRRSRPGPELRVLQVSDLRLDLGSRKVERAGRAIALQPREFRLLACLMLNAGQVMPRTMLLEAVWDYQFDPQTNVIDVQISRLRTKLDAAGGPSLIHTERGVGYRLAAPDAPPA</sequence>
<reference evidence="10 11" key="1">
    <citation type="submission" date="2017-08" db="EMBL/GenBank/DDBJ databases">
        <title>Infants hospitalized years apart are colonized by the same room-sourced microbial strains.</title>
        <authorList>
            <person name="Brooks B."/>
            <person name="Olm M.R."/>
            <person name="Firek B.A."/>
            <person name="Baker R."/>
            <person name="Thomas B.C."/>
            <person name="Morowitz M.J."/>
            <person name="Banfield J.F."/>
        </authorList>
    </citation>
    <scope>NUCLEOTIDE SEQUENCE [LARGE SCALE GENOMIC DNA]</scope>
    <source>
        <strain evidence="10">S2_005_003_R2_41</strain>
    </source>
</reference>
<dbReference type="Pfam" id="PF00486">
    <property type="entry name" value="Trans_reg_C"/>
    <property type="match status" value="1"/>
</dbReference>
<feature type="modified residue" description="4-aspartylphosphate" evidence="6">
    <location>
        <position position="52"/>
    </location>
</feature>
<evidence type="ECO:0000256" key="1">
    <source>
        <dbReference type="ARBA" id="ARBA00022553"/>
    </source>
</evidence>
<dbReference type="GO" id="GO:0005829">
    <property type="term" value="C:cytosol"/>
    <property type="evidence" value="ECO:0007669"/>
    <property type="project" value="TreeGrafter"/>
</dbReference>
<dbReference type="GO" id="GO:0032993">
    <property type="term" value="C:protein-DNA complex"/>
    <property type="evidence" value="ECO:0007669"/>
    <property type="project" value="TreeGrafter"/>
</dbReference>
<dbReference type="SUPFAM" id="SSF52172">
    <property type="entry name" value="CheY-like"/>
    <property type="match status" value="1"/>
</dbReference>
<evidence type="ECO:0000256" key="3">
    <source>
        <dbReference type="ARBA" id="ARBA00023015"/>
    </source>
</evidence>
<evidence type="ECO:0000313" key="11">
    <source>
        <dbReference type="Proteomes" id="UP000249135"/>
    </source>
</evidence>
<feature type="DNA-binding region" description="OmpR/PhoB-type" evidence="7">
    <location>
        <begin position="127"/>
        <end position="225"/>
    </location>
</feature>
<keyword evidence="4 7" id="KW-0238">DNA-binding</keyword>
<dbReference type="CDD" id="cd00383">
    <property type="entry name" value="trans_reg_C"/>
    <property type="match status" value="1"/>
</dbReference>
<evidence type="ECO:0000256" key="6">
    <source>
        <dbReference type="PROSITE-ProRule" id="PRU00169"/>
    </source>
</evidence>
<dbReference type="GO" id="GO:0000976">
    <property type="term" value="F:transcription cis-regulatory region binding"/>
    <property type="evidence" value="ECO:0007669"/>
    <property type="project" value="TreeGrafter"/>
</dbReference>
<name>A0A2W5QNW3_VARPD</name>
<dbReference type="InterPro" id="IPR011006">
    <property type="entry name" value="CheY-like_superfamily"/>
</dbReference>
<dbReference type="PROSITE" id="PS50110">
    <property type="entry name" value="RESPONSE_REGULATORY"/>
    <property type="match status" value="1"/>
</dbReference>
<dbReference type="GO" id="GO:0000156">
    <property type="term" value="F:phosphorelay response regulator activity"/>
    <property type="evidence" value="ECO:0007669"/>
    <property type="project" value="TreeGrafter"/>
</dbReference>
<keyword evidence="5" id="KW-0804">Transcription</keyword>
<dbReference type="PANTHER" id="PTHR48111">
    <property type="entry name" value="REGULATOR OF RPOS"/>
    <property type="match status" value="1"/>
</dbReference>
<protein>
    <submittedName>
        <fullName evidence="10">DNA-binding response regulator</fullName>
    </submittedName>
</protein>
<dbReference type="FunFam" id="1.10.10.10:FF:000005">
    <property type="entry name" value="Two-component system response regulator"/>
    <property type="match status" value="1"/>
</dbReference>
<dbReference type="GO" id="GO:0006355">
    <property type="term" value="P:regulation of DNA-templated transcription"/>
    <property type="evidence" value="ECO:0007669"/>
    <property type="project" value="InterPro"/>
</dbReference>
<comment type="caution">
    <text evidence="10">The sequence shown here is derived from an EMBL/GenBank/DDBJ whole genome shotgun (WGS) entry which is preliminary data.</text>
</comment>
<dbReference type="Pfam" id="PF00072">
    <property type="entry name" value="Response_reg"/>
    <property type="match status" value="1"/>
</dbReference>
<dbReference type="InterPro" id="IPR039420">
    <property type="entry name" value="WalR-like"/>
</dbReference>
<accession>A0A2W5QNW3</accession>
<evidence type="ECO:0000256" key="4">
    <source>
        <dbReference type="ARBA" id="ARBA00023125"/>
    </source>
</evidence>
<dbReference type="AlphaFoldDB" id="A0A2W5QNW3"/>
<feature type="domain" description="Response regulatory" evidence="8">
    <location>
        <begin position="3"/>
        <end position="118"/>
    </location>
</feature>
<keyword evidence="1 6" id="KW-0597">Phosphoprotein</keyword>
<dbReference type="Gene3D" id="3.40.50.2300">
    <property type="match status" value="1"/>
</dbReference>
<evidence type="ECO:0000259" key="8">
    <source>
        <dbReference type="PROSITE" id="PS50110"/>
    </source>
</evidence>
<dbReference type="SMART" id="SM00862">
    <property type="entry name" value="Trans_reg_C"/>
    <property type="match status" value="1"/>
</dbReference>
<keyword evidence="2" id="KW-0902">Two-component regulatory system</keyword>
<dbReference type="SMART" id="SM00448">
    <property type="entry name" value="REC"/>
    <property type="match status" value="1"/>
</dbReference>